<dbReference type="NCBIfam" id="NF006625">
    <property type="entry name" value="PRK09194.1"/>
    <property type="match status" value="1"/>
</dbReference>
<comment type="similarity">
    <text evidence="10">Belongs to the class-II aminoacyl-tRNA synthetase family. ProS type 1 subfamily.</text>
</comment>
<keyword evidence="6 10" id="KW-0067">ATP-binding</keyword>
<evidence type="ECO:0000313" key="12">
    <source>
        <dbReference type="EMBL" id="MST70365.1"/>
    </source>
</evidence>
<dbReference type="GO" id="GO:0016740">
    <property type="term" value="F:transferase activity"/>
    <property type="evidence" value="ECO:0007669"/>
    <property type="project" value="UniProtKB-ARBA"/>
</dbReference>
<protein>
    <recommendedName>
        <fullName evidence="10">Proline--tRNA ligase</fullName>
        <ecNumber evidence="10">6.1.1.15</ecNumber>
    </recommendedName>
    <alternativeName>
        <fullName evidence="10">Prolyl-tRNA synthetase</fullName>
        <shortName evidence="10">ProRS</shortName>
    </alternativeName>
</protein>
<evidence type="ECO:0000259" key="11">
    <source>
        <dbReference type="PROSITE" id="PS50862"/>
    </source>
</evidence>
<evidence type="ECO:0000256" key="2">
    <source>
        <dbReference type="ARBA" id="ARBA00011738"/>
    </source>
</evidence>
<dbReference type="InterPro" id="IPR002314">
    <property type="entry name" value="aa-tRNA-synt_IIb"/>
</dbReference>
<dbReference type="InterPro" id="IPR045864">
    <property type="entry name" value="aa-tRNA-synth_II/BPL/LPL"/>
</dbReference>
<dbReference type="Pfam" id="PF04073">
    <property type="entry name" value="tRNA_edit"/>
    <property type="match status" value="1"/>
</dbReference>
<evidence type="ECO:0000313" key="13">
    <source>
        <dbReference type="Proteomes" id="UP000469424"/>
    </source>
</evidence>
<keyword evidence="8 10" id="KW-0030">Aminoacyl-tRNA synthetase</keyword>
<name>A0A6N7XJZ0_9FIRM</name>
<evidence type="ECO:0000256" key="1">
    <source>
        <dbReference type="ARBA" id="ARBA00004496"/>
    </source>
</evidence>
<comment type="caution">
    <text evidence="12">The sequence shown here is derived from an EMBL/GenBank/DDBJ whole genome shotgun (WGS) entry which is preliminary data.</text>
</comment>
<keyword evidence="3 10" id="KW-0963">Cytoplasm</keyword>
<dbReference type="InterPro" id="IPR004500">
    <property type="entry name" value="Pro-tRNA-synth_IIa_bac-type"/>
</dbReference>
<dbReference type="Proteomes" id="UP000469424">
    <property type="component" value="Unassembled WGS sequence"/>
</dbReference>
<dbReference type="PROSITE" id="PS50862">
    <property type="entry name" value="AA_TRNA_LIGASE_II"/>
    <property type="match status" value="1"/>
</dbReference>
<dbReference type="InterPro" id="IPR002316">
    <property type="entry name" value="Pro-tRNA-ligase_IIa"/>
</dbReference>
<dbReference type="NCBIfam" id="TIGR00409">
    <property type="entry name" value="proS_fam_II"/>
    <property type="match status" value="1"/>
</dbReference>
<dbReference type="InterPro" id="IPR050062">
    <property type="entry name" value="Pro-tRNA_synthetase"/>
</dbReference>
<dbReference type="Gene3D" id="3.30.930.10">
    <property type="entry name" value="Bira Bifunctional Protein, Domain 2"/>
    <property type="match status" value="2"/>
</dbReference>
<dbReference type="SUPFAM" id="SSF52954">
    <property type="entry name" value="Class II aaRS ABD-related"/>
    <property type="match status" value="1"/>
</dbReference>
<proteinExistence type="inferred from homology"/>
<dbReference type="GO" id="GO:0006433">
    <property type="term" value="P:prolyl-tRNA aminoacylation"/>
    <property type="evidence" value="ECO:0007669"/>
    <property type="project" value="UniProtKB-UniRule"/>
</dbReference>
<dbReference type="SUPFAM" id="SSF55681">
    <property type="entry name" value="Class II aaRS and biotin synthetases"/>
    <property type="match status" value="1"/>
</dbReference>
<comment type="function">
    <text evidence="10">Catalyzes the attachment of proline to tRNA(Pro) in a two-step reaction: proline is first activated by ATP to form Pro-AMP and then transferred to the acceptor end of tRNA(Pro). As ProRS can inadvertently accommodate and process non-cognate amino acids such as alanine and cysteine, to avoid such errors it has two additional distinct editing activities against alanine. One activity is designated as 'pretransfer' editing and involves the tRNA(Pro)-independent hydrolysis of activated Ala-AMP. The other activity is designated 'posttransfer' editing and involves deacylation of mischarged Ala-tRNA(Pro). The misacylated Cys-tRNA(Pro) is not edited by ProRS.</text>
</comment>
<dbReference type="InterPro" id="IPR044140">
    <property type="entry name" value="ProRS_anticodon_short"/>
</dbReference>
<dbReference type="PANTHER" id="PTHR42753:SF2">
    <property type="entry name" value="PROLINE--TRNA LIGASE"/>
    <property type="match status" value="1"/>
</dbReference>
<dbReference type="InterPro" id="IPR033730">
    <property type="entry name" value="ProRS_core_prok"/>
</dbReference>
<dbReference type="Pfam" id="PF03129">
    <property type="entry name" value="HGTP_anticodon"/>
    <property type="match status" value="1"/>
</dbReference>
<dbReference type="InterPro" id="IPR007214">
    <property type="entry name" value="YbaK/aa-tRNA-synth-assoc-dom"/>
</dbReference>
<comment type="domain">
    <text evidence="10">Consists of three domains: the N-terminal catalytic domain, the editing domain and the C-terminal anticodon-binding domain.</text>
</comment>
<dbReference type="CDD" id="cd00779">
    <property type="entry name" value="ProRS_core_prok"/>
    <property type="match status" value="1"/>
</dbReference>
<dbReference type="Gene3D" id="3.40.50.800">
    <property type="entry name" value="Anticodon-binding domain"/>
    <property type="match status" value="1"/>
</dbReference>
<dbReference type="EC" id="6.1.1.15" evidence="10"/>
<dbReference type="InterPro" id="IPR036621">
    <property type="entry name" value="Anticodon-bd_dom_sf"/>
</dbReference>
<dbReference type="EMBL" id="VUNA01000004">
    <property type="protein sequence ID" value="MST70365.1"/>
    <property type="molecule type" value="Genomic_DNA"/>
</dbReference>
<dbReference type="PRINTS" id="PR01046">
    <property type="entry name" value="TRNASYNTHPRO"/>
</dbReference>
<dbReference type="CDD" id="cd00861">
    <property type="entry name" value="ProRS_anticodon_short"/>
    <property type="match status" value="1"/>
</dbReference>
<dbReference type="GO" id="GO:0140096">
    <property type="term" value="F:catalytic activity, acting on a protein"/>
    <property type="evidence" value="ECO:0007669"/>
    <property type="project" value="UniProtKB-ARBA"/>
</dbReference>
<dbReference type="InterPro" id="IPR006195">
    <property type="entry name" value="aa-tRNA-synth_II"/>
</dbReference>
<dbReference type="HAMAP" id="MF_01569">
    <property type="entry name" value="Pro_tRNA_synth_type1"/>
    <property type="match status" value="1"/>
</dbReference>
<keyword evidence="7 10" id="KW-0648">Protein biosynthesis</keyword>
<dbReference type="FunFam" id="3.40.50.800:FF:000011">
    <property type="entry name" value="Proline--tRNA ligase"/>
    <property type="match status" value="1"/>
</dbReference>
<dbReference type="InterPro" id="IPR036754">
    <property type="entry name" value="YbaK/aa-tRNA-synt-asso_dom_sf"/>
</dbReference>
<dbReference type="Pfam" id="PF00587">
    <property type="entry name" value="tRNA-synt_2b"/>
    <property type="match status" value="1"/>
</dbReference>
<dbReference type="SUPFAM" id="SSF55826">
    <property type="entry name" value="YbaK/ProRS associated domain"/>
    <property type="match status" value="1"/>
</dbReference>
<evidence type="ECO:0000256" key="3">
    <source>
        <dbReference type="ARBA" id="ARBA00022490"/>
    </source>
</evidence>
<evidence type="ECO:0000256" key="6">
    <source>
        <dbReference type="ARBA" id="ARBA00022840"/>
    </source>
</evidence>
<gene>
    <name evidence="10" type="primary">proS</name>
    <name evidence="12" type="ORF">FYJ65_03255</name>
</gene>
<keyword evidence="13" id="KW-1185">Reference proteome</keyword>
<evidence type="ECO:0000256" key="7">
    <source>
        <dbReference type="ARBA" id="ARBA00022917"/>
    </source>
</evidence>
<evidence type="ECO:0000256" key="10">
    <source>
        <dbReference type="HAMAP-Rule" id="MF_01569"/>
    </source>
</evidence>
<dbReference type="CDD" id="cd04334">
    <property type="entry name" value="ProRS-INS"/>
    <property type="match status" value="1"/>
</dbReference>
<keyword evidence="4 10" id="KW-0436">Ligase</keyword>
<dbReference type="GO" id="GO:0002161">
    <property type="term" value="F:aminoacyl-tRNA deacylase activity"/>
    <property type="evidence" value="ECO:0007669"/>
    <property type="project" value="InterPro"/>
</dbReference>
<sequence length="579" mass="65507">MKLSKRHLKTLREAPKEAELVSHQLLIRANLVRKVAAGIYEFMPLGYRSLRKVENIVREELDRIGDQEILMPGPNPAELWKESGRWYAYGPELWRIKDRNGRDFCLGPTHEETVTDIARNEFSSYRELPQTLYQIQWKYRDEARPRYGLLRSREFLMSDGYSFDRDEAGMDVSYMNEYGAYERIFTRCGLDYRIVEADNGPIGGSRSHEFSALSNVGESELAHCPECGYAATLERAECVDDEPVQEEMEELKSVYTPGTKTIEDVCNYLHMDVKKSIKALMFVTYDDELNPAEYVCAFVRGDREVNMIKLVNALGIPEHYIEFANEDEMGATTGCVGGFTGPVGLQNCKIVVDSELVGTVNMCAGANKEDHHMTGVCYGRDYKGDIVTDIKVLKEGERCPKCGKPIIEHSRGIEVGQIFKLGTKYSESMKTFYKDENGNDCVYQMGCYGIGITRTLQAIIEQHNDEDGIIWPISVAPYHVMITVINPQDETQMNLADKIEEELEKAGVEVLCDDRDERPGVKFKDADLLGLPIRITVGKKAGEGVVEYKLRREGEMTLKSAEDATKDAIDLVNAERFGL</sequence>
<reference evidence="12 13" key="1">
    <citation type="submission" date="2019-08" db="EMBL/GenBank/DDBJ databases">
        <title>In-depth cultivation of the pig gut microbiome towards novel bacterial diversity and tailored functional studies.</title>
        <authorList>
            <person name="Wylensek D."/>
            <person name="Hitch T.C.A."/>
            <person name="Clavel T."/>
        </authorList>
    </citation>
    <scope>NUCLEOTIDE SEQUENCE [LARGE SCALE GENOMIC DNA]</scope>
    <source>
        <strain evidence="12 13">WCA-MUC-591-APC-4B</strain>
    </source>
</reference>
<comment type="subcellular location">
    <subcellularLocation>
        <location evidence="1 10">Cytoplasm</location>
    </subcellularLocation>
</comment>
<evidence type="ECO:0000256" key="5">
    <source>
        <dbReference type="ARBA" id="ARBA00022741"/>
    </source>
</evidence>
<evidence type="ECO:0000256" key="8">
    <source>
        <dbReference type="ARBA" id="ARBA00023146"/>
    </source>
</evidence>
<organism evidence="12 13">
    <name type="scientific">Mogibacterium kristiansenii</name>
    <dbReference type="NCBI Taxonomy" id="2606708"/>
    <lineage>
        <taxon>Bacteria</taxon>
        <taxon>Bacillati</taxon>
        <taxon>Bacillota</taxon>
        <taxon>Clostridia</taxon>
        <taxon>Peptostreptococcales</taxon>
        <taxon>Anaerovoracaceae</taxon>
        <taxon>Mogibacterium</taxon>
    </lineage>
</organism>
<comment type="subunit">
    <text evidence="2 10">Homodimer.</text>
</comment>
<dbReference type="AlphaFoldDB" id="A0A6N7XJZ0"/>
<keyword evidence="5 10" id="KW-0547">Nucleotide-binding</keyword>
<dbReference type="PANTHER" id="PTHR42753">
    <property type="entry name" value="MITOCHONDRIAL RIBOSOME PROTEIN L39/PROLYL-TRNA LIGASE FAMILY MEMBER"/>
    <property type="match status" value="1"/>
</dbReference>
<dbReference type="InterPro" id="IPR004154">
    <property type="entry name" value="Anticodon-bd"/>
</dbReference>
<dbReference type="GO" id="GO:0005829">
    <property type="term" value="C:cytosol"/>
    <property type="evidence" value="ECO:0007669"/>
    <property type="project" value="TreeGrafter"/>
</dbReference>
<feature type="domain" description="Aminoacyl-transfer RNA synthetases class-II family profile" evidence="11">
    <location>
        <begin position="33"/>
        <end position="472"/>
    </location>
</feature>
<dbReference type="InterPro" id="IPR023717">
    <property type="entry name" value="Pro-tRNA-Synthase_IIa_type1"/>
</dbReference>
<evidence type="ECO:0000256" key="4">
    <source>
        <dbReference type="ARBA" id="ARBA00022598"/>
    </source>
</evidence>
<comment type="catalytic activity">
    <reaction evidence="9 10">
        <text>tRNA(Pro) + L-proline + ATP = L-prolyl-tRNA(Pro) + AMP + diphosphate</text>
        <dbReference type="Rhea" id="RHEA:14305"/>
        <dbReference type="Rhea" id="RHEA-COMP:9700"/>
        <dbReference type="Rhea" id="RHEA-COMP:9702"/>
        <dbReference type="ChEBI" id="CHEBI:30616"/>
        <dbReference type="ChEBI" id="CHEBI:33019"/>
        <dbReference type="ChEBI" id="CHEBI:60039"/>
        <dbReference type="ChEBI" id="CHEBI:78442"/>
        <dbReference type="ChEBI" id="CHEBI:78532"/>
        <dbReference type="ChEBI" id="CHEBI:456215"/>
        <dbReference type="EC" id="6.1.1.15"/>
    </reaction>
</comment>
<dbReference type="RefSeq" id="WP_154553923.1">
    <property type="nucleotide sequence ID" value="NZ_VUNA01000004.1"/>
</dbReference>
<dbReference type="GO" id="GO:0004827">
    <property type="term" value="F:proline-tRNA ligase activity"/>
    <property type="evidence" value="ECO:0007669"/>
    <property type="project" value="UniProtKB-UniRule"/>
</dbReference>
<evidence type="ECO:0000256" key="9">
    <source>
        <dbReference type="ARBA" id="ARBA00047671"/>
    </source>
</evidence>
<accession>A0A6N7XJZ0</accession>
<dbReference type="GO" id="GO:0005524">
    <property type="term" value="F:ATP binding"/>
    <property type="evidence" value="ECO:0007669"/>
    <property type="project" value="UniProtKB-UniRule"/>
</dbReference>